<reference evidence="3 4" key="1">
    <citation type="journal article" date="2023" name="Plants (Basel)">
        <title>Bridging the Gap: Combining Genomics and Transcriptomics Approaches to Understand Stylosanthes scabra, an Orphan Legume from the Brazilian Caatinga.</title>
        <authorList>
            <person name="Ferreira-Neto J.R.C."/>
            <person name="da Silva M.D."/>
            <person name="Binneck E."/>
            <person name="de Melo N.F."/>
            <person name="da Silva R.H."/>
            <person name="de Melo A.L.T.M."/>
            <person name="Pandolfi V."/>
            <person name="Bustamante F.O."/>
            <person name="Brasileiro-Vidal A.C."/>
            <person name="Benko-Iseppon A.M."/>
        </authorList>
    </citation>
    <scope>NUCLEOTIDE SEQUENCE [LARGE SCALE GENOMIC DNA]</scope>
    <source>
        <tissue evidence="3">Leaves</tissue>
    </source>
</reference>
<feature type="compositionally biased region" description="Polar residues" evidence="2">
    <location>
        <begin position="44"/>
        <end position="56"/>
    </location>
</feature>
<accession>A0ABU6YK54</accession>
<dbReference type="Gene3D" id="1.25.40.10">
    <property type="entry name" value="Tetratricopeptide repeat domain"/>
    <property type="match status" value="3"/>
</dbReference>
<proteinExistence type="predicted"/>
<dbReference type="PROSITE" id="PS50005">
    <property type="entry name" value="TPR"/>
    <property type="match status" value="1"/>
</dbReference>
<dbReference type="Proteomes" id="UP001341840">
    <property type="component" value="Unassembled WGS sequence"/>
</dbReference>
<feature type="compositionally biased region" description="Polar residues" evidence="2">
    <location>
        <begin position="138"/>
        <end position="151"/>
    </location>
</feature>
<name>A0ABU6YK54_9FABA</name>
<dbReference type="PANTHER" id="PTHR46284">
    <property type="entry name" value="PROTEIN KINESIN LIGHT CHAIN-RELATED 3"/>
    <property type="match status" value="1"/>
</dbReference>
<organism evidence="3 4">
    <name type="scientific">Stylosanthes scabra</name>
    <dbReference type="NCBI Taxonomy" id="79078"/>
    <lineage>
        <taxon>Eukaryota</taxon>
        <taxon>Viridiplantae</taxon>
        <taxon>Streptophyta</taxon>
        <taxon>Embryophyta</taxon>
        <taxon>Tracheophyta</taxon>
        <taxon>Spermatophyta</taxon>
        <taxon>Magnoliopsida</taxon>
        <taxon>eudicotyledons</taxon>
        <taxon>Gunneridae</taxon>
        <taxon>Pentapetalae</taxon>
        <taxon>rosids</taxon>
        <taxon>fabids</taxon>
        <taxon>Fabales</taxon>
        <taxon>Fabaceae</taxon>
        <taxon>Papilionoideae</taxon>
        <taxon>50 kb inversion clade</taxon>
        <taxon>dalbergioids sensu lato</taxon>
        <taxon>Dalbergieae</taxon>
        <taxon>Pterocarpus clade</taxon>
        <taxon>Stylosanthes</taxon>
    </lineage>
</organism>
<dbReference type="InterPro" id="IPR019734">
    <property type="entry name" value="TPR_rpt"/>
</dbReference>
<feature type="compositionally biased region" description="Polar residues" evidence="2">
    <location>
        <begin position="19"/>
        <end position="28"/>
    </location>
</feature>
<feature type="region of interest" description="Disordered" evidence="2">
    <location>
        <begin position="1"/>
        <end position="167"/>
    </location>
</feature>
<protein>
    <submittedName>
        <fullName evidence="3">Uncharacterized protein</fullName>
    </submittedName>
</protein>
<gene>
    <name evidence="3" type="ORF">PIB30_065238</name>
</gene>
<sequence length="685" mass="74787">MPINVGNGDHAEGRVNEMNGFTNPSSTKKAMITGKSPRSPLSPPTQQHQRTLSGTRFPSHGEVGSSSLKNVWDGADNSPSAKSCESYGDEPRIDSLLSSTTDSPKKTEYGIPSGLKAIITKSVSRGRTTPTPKPPANKNESVLKTQTSMNRSKPPFASSVTKSGADYSPRSILEKPEMGHIFLKQARDLMSAGESQQKALEAALQALRIFEKAANGKRSLDLVMCLHVTAAIYCSLGLYDKAIPIIECSIEIPVVEEGLQNALAKFSGYMQLGDTYAMLGQIKNSIGYYSAGLELQKHVLGETDPRVGETCRYVAEANVQAFQLDEAERLCQMALDIHRENSSPQSLEEAADRRLMGLICETKGNHEAALEHLVFASLAMVANGQEVEVASVDCSIGDTFISLARYDEAIVAFQKALKVFKANKGVSHPAVAQVYVRLAELYNRTWKLKESRFYCEKALEIYENPMAGVPPEDIATGLTSVSVIYESMGEPETALNLLHKSLEILTDVPGQQRTVAGIEAQIGVINYMLGRYKECYDAMEKAIAKLRASGDKTSAYFGIALNQMGLACVQLHALNEAAELFEEAKIVLEKQHGPYNSETLGVYSNLAGAYDGLGRVDDAIDILDYIVEMRESKLGTANPDVVDEKRRLNELLKQTGRVRSRKGRSLDQLLDGNVRTMGDLIFLNA</sequence>
<dbReference type="Pfam" id="PF13424">
    <property type="entry name" value="TPR_12"/>
    <property type="match status" value="3"/>
</dbReference>
<dbReference type="SUPFAM" id="SSF48452">
    <property type="entry name" value="TPR-like"/>
    <property type="match status" value="3"/>
</dbReference>
<dbReference type="PANTHER" id="PTHR46284:SF6">
    <property type="entry name" value="KINESIN LIGHT CHAIN"/>
    <property type="match status" value="1"/>
</dbReference>
<keyword evidence="4" id="KW-1185">Reference proteome</keyword>
<evidence type="ECO:0000313" key="4">
    <source>
        <dbReference type="Proteomes" id="UP001341840"/>
    </source>
</evidence>
<dbReference type="InterPro" id="IPR011990">
    <property type="entry name" value="TPR-like_helical_dom_sf"/>
</dbReference>
<dbReference type="EMBL" id="JASCZI010242303">
    <property type="protein sequence ID" value="MED6210559.1"/>
    <property type="molecule type" value="Genomic_DNA"/>
</dbReference>
<dbReference type="SMART" id="SM00028">
    <property type="entry name" value="TPR"/>
    <property type="match status" value="9"/>
</dbReference>
<feature type="repeat" description="TPR" evidence="1">
    <location>
        <begin position="390"/>
        <end position="423"/>
    </location>
</feature>
<keyword evidence="1" id="KW-0802">TPR repeat</keyword>
<evidence type="ECO:0000313" key="3">
    <source>
        <dbReference type="EMBL" id="MED6210559.1"/>
    </source>
</evidence>
<evidence type="ECO:0000256" key="2">
    <source>
        <dbReference type="SAM" id="MobiDB-lite"/>
    </source>
</evidence>
<comment type="caution">
    <text evidence="3">The sequence shown here is derived from an EMBL/GenBank/DDBJ whole genome shotgun (WGS) entry which is preliminary data.</text>
</comment>
<evidence type="ECO:0000256" key="1">
    <source>
        <dbReference type="PROSITE-ProRule" id="PRU00339"/>
    </source>
</evidence>